<keyword evidence="1" id="KW-0472">Membrane</keyword>
<keyword evidence="1" id="KW-0812">Transmembrane</keyword>
<dbReference type="Proteomes" id="UP000663903">
    <property type="component" value="Chromosome"/>
</dbReference>
<dbReference type="RefSeq" id="WP_208008820.1">
    <property type="nucleotide sequence ID" value="NZ_CP071796.1"/>
</dbReference>
<feature type="transmembrane region" description="Helical" evidence="1">
    <location>
        <begin position="168"/>
        <end position="188"/>
    </location>
</feature>
<reference evidence="2" key="1">
    <citation type="submission" date="2021-03" db="EMBL/GenBank/DDBJ databases">
        <title>Ottowia sp. 27C isolated from the cloaca of a Giant Asian pond turtle (Heosemys grandis).</title>
        <authorList>
            <person name="Spergser J."/>
            <person name="Busse H.-J."/>
        </authorList>
    </citation>
    <scope>NUCLEOTIDE SEQUENCE</scope>
    <source>
        <strain evidence="2">27C</strain>
    </source>
</reference>
<evidence type="ECO:0000313" key="2">
    <source>
        <dbReference type="EMBL" id="QTD45068.1"/>
    </source>
</evidence>
<feature type="transmembrane region" description="Helical" evidence="1">
    <location>
        <begin position="197"/>
        <end position="216"/>
    </location>
</feature>
<organism evidence="2 3">
    <name type="scientific">Ottowia testudinis</name>
    <dbReference type="NCBI Taxonomy" id="2816950"/>
    <lineage>
        <taxon>Bacteria</taxon>
        <taxon>Pseudomonadati</taxon>
        <taxon>Pseudomonadota</taxon>
        <taxon>Betaproteobacteria</taxon>
        <taxon>Burkholderiales</taxon>
        <taxon>Comamonadaceae</taxon>
        <taxon>Ottowia</taxon>
    </lineage>
</organism>
<sequence length="267" mass="28967">MNTTVFNAGRFALLARAQWAERWRGWAVFLLVGTLLYALLLGLVLTGSEGSGLRTSDQASYFFVGWLLSGAVFAGQYFAALRRPESSLLLLMRPATAFEKWLLAALVVLLAYPLAYALVVSLLHLPAAALAYQIRLTHEAQALASDYAVFSPLGGHANEAAMGSRARLAWAVMYVGLTGYVLACSIWFKRSAGLKALVLGFAVFLCTSLVLSVPGARVNALLGWFSRAPLPHDGNALYWLANALLWIGVPLLLWLAALQALRERDLA</sequence>
<protein>
    <submittedName>
        <fullName evidence="2">Uncharacterized protein</fullName>
    </submittedName>
</protein>
<dbReference type="EMBL" id="CP071796">
    <property type="protein sequence ID" value="QTD45068.1"/>
    <property type="molecule type" value="Genomic_DNA"/>
</dbReference>
<keyword evidence="1" id="KW-1133">Transmembrane helix</keyword>
<accession>A0A975CEP9</accession>
<dbReference type="AlphaFoldDB" id="A0A975CEP9"/>
<feature type="transmembrane region" description="Helical" evidence="1">
    <location>
        <begin position="236"/>
        <end position="258"/>
    </location>
</feature>
<feature type="transmembrane region" description="Helical" evidence="1">
    <location>
        <begin position="26"/>
        <end position="47"/>
    </location>
</feature>
<dbReference type="KEGG" id="otd:J1M35_18895"/>
<proteinExistence type="predicted"/>
<keyword evidence="3" id="KW-1185">Reference proteome</keyword>
<feature type="transmembrane region" description="Helical" evidence="1">
    <location>
        <begin position="101"/>
        <end position="123"/>
    </location>
</feature>
<name>A0A975CEP9_9BURK</name>
<gene>
    <name evidence="2" type="ORF">J1M35_18895</name>
</gene>
<evidence type="ECO:0000313" key="3">
    <source>
        <dbReference type="Proteomes" id="UP000663903"/>
    </source>
</evidence>
<evidence type="ECO:0000256" key="1">
    <source>
        <dbReference type="SAM" id="Phobius"/>
    </source>
</evidence>
<feature type="transmembrane region" description="Helical" evidence="1">
    <location>
        <begin position="59"/>
        <end position="80"/>
    </location>
</feature>